<sequence length="142" mass="16297">MPSWYESRIERQIREARERGEFDNLPGAGKPLPGYGTDYDEDWWIRDWIRREELTGLAPTSLKIRKEVEELPRRLAKEPTEQSVRAVVADLNQRILLARRGLVDGPPVVLATVDVERAVEGWRRRRAGADRPDGQDVTPAGR</sequence>
<feature type="region of interest" description="Disordered" evidence="1">
    <location>
        <begin position="122"/>
        <end position="142"/>
    </location>
</feature>
<dbReference type="InterPro" id="IPR018961">
    <property type="entry name" value="DnaJ_homolog_subfam-C_membr-28"/>
</dbReference>
<proteinExistence type="predicted"/>
<reference evidence="3 4" key="1">
    <citation type="submission" date="2024-01" db="EMBL/GenBank/DDBJ databases">
        <title>Genome insights into Plantactinospora sonchi sp. nov.</title>
        <authorList>
            <person name="Wang L."/>
        </authorList>
    </citation>
    <scope>NUCLEOTIDE SEQUENCE [LARGE SCALE GENOMIC DNA]</scope>
    <source>
        <strain evidence="3 4">NEAU-QY2</strain>
    </source>
</reference>
<accession>A0ABU7S4X4</accession>
<comment type="caution">
    <text evidence="3">The sequence shown here is derived from an EMBL/GenBank/DDBJ whole genome shotgun (WGS) entry which is preliminary data.</text>
</comment>
<protein>
    <submittedName>
        <fullName evidence="3">DUF1992 domain-containing protein</fullName>
    </submittedName>
</protein>
<dbReference type="Pfam" id="PF09350">
    <property type="entry name" value="DJC28_CD"/>
    <property type="match status" value="1"/>
</dbReference>
<evidence type="ECO:0000313" key="4">
    <source>
        <dbReference type="Proteomes" id="UP001332243"/>
    </source>
</evidence>
<name>A0ABU7S4X4_9ACTN</name>
<feature type="compositionally biased region" description="Basic and acidic residues" evidence="1">
    <location>
        <begin position="122"/>
        <end position="134"/>
    </location>
</feature>
<feature type="domain" description="DnaJ homologue subfamily C member 28 conserved" evidence="2">
    <location>
        <begin position="9"/>
        <end position="75"/>
    </location>
</feature>
<organism evidence="3 4">
    <name type="scientific">Plantactinospora sonchi</name>
    <dbReference type="NCBI Taxonomy" id="1544735"/>
    <lineage>
        <taxon>Bacteria</taxon>
        <taxon>Bacillati</taxon>
        <taxon>Actinomycetota</taxon>
        <taxon>Actinomycetes</taxon>
        <taxon>Micromonosporales</taxon>
        <taxon>Micromonosporaceae</taxon>
        <taxon>Plantactinospora</taxon>
    </lineage>
</organism>
<evidence type="ECO:0000259" key="2">
    <source>
        <dbReference type="Pfam" id="PF09350"/>
    </source>
</evidence>
<keyword evidence="4" id="KW-1185">Reference proteome</keyword>
<dbReference type="EMBL" id="JAZGQK010000045">
    <property type="protein sequence ID" value="MEE6263843.1"/>
    <property type="molecule type" value="Genomic_DNA"/>
</dbReference>
<evidence type="ECO:0000313" key="3">
    <source>
        <dbReference type="EMBL" id="MEE6263843.1"/>
    </source>
</evidence>
<dbReference type="RefSeq" id="WP_331218638.1">
    <property type="nucleotide sequence ID" value="NZ_JAZGQK010000045.1"/>
</dbReference>
<dbReference type="Proteomes" id="UP001332243">
    <property type="component" value="Unassembled WGS sequence"/>
</dbReference>
<gene>
    <name evidence="3" type="ORF">V1633_35885</name>
</gene>
<evidence type="ECO:0000256" key="1">
    <source>
        <dbReference type="SAM" id="MobiDB-lite"/>
    </source>
</evidence>